<sequence length="30" mass="3514">MSIHKALSRAKPLLAMQLRIFRPVEHIPLF</sequence>
<reference evidence="1 2" key="1">
    <citation type="submission" date="2014-01" db="EMBL/GenBank/DDBJ databases">
        <title>Roseivivax halodurans JCM 10272 Genome Sequencing.</title>
        <authorList>
            <person name="Lai Q."/>
            <person name="Li G."/>
            <person name="Shao Z."/>
        </authorList>
    </citation>
    <scope>NUCLEOTIDE SEQUENCE [LARGE SCALE GENOMIC DNA]</scope>
    <source>
        <strain evidence="1 2">JCM 10272</strain>
    </source>
</reference>
<dbReference type="Proteomes" id="UP000022447">
    <property type="component" value="Unassembled WGS sequence"/>
</dbReference>
<accession>X7EF08</accession>
<comment type="caution">
    <text evidence="1">The sequence shown here is derived from an EMBL/GenBank/DDBJ whole genome shotgun (WGS) entry which is preliminary data.</text>
</comment>
<dbReference type="AlphaFoldDB" id="X7EF08"/>
<dbReference type="EMBL" id="JALZ01000011">
    <property type="protein sequence ID" value="ETX14425.1"/>
    <property type="molecule type" value="Genomic_DNA"/>
</dbReference>
<keyword evidence="2" id="KW-1185">Reference proteome</keyword>
<organism evidence="1 2">
    <name type="scientific">Roseivivax halodurans JCM 10272</name>
    <dbReference type="NCBI Taxonomy" id="1449350"/>
    <lineage>
        <taxon>Bacteria</taxon>
        <taxon>Pseudomonadati</taxon>
        <taxon>Pseudomonadota</taxon>
        <taxon>Alphaproteobacteria</taxon>
        <taxon>Rhodobacterales</taxon>
        <taxon>Roseobacteraceae</taxon>
        <taxon>Roseivivax</taxon>
    </lineage>
</organism>
<evidence type="ECO:0000313" key="1">
    <source>
        <dbReference type="EMBL" id="ETX14425.1"/>
    </source>
</evidence>
<gene>
    <name evidence="1" type="ORF">OCH239_03625</name>
</gene>
<protein>
    <submittedName>
        <fullName evidence="1">Uncharacterized protein</fullName>
    </submittedName>
</protein>
<name>X7EF08_9RHOB</name>
<dbReference type="STRING" id="1449350.OCH239_03625"/>
<evidence type="ECO:0000313" key="2">
    <source>
        <dbReference type="Proteomes" id="UP000022447"/>
    </source>
</evidence>
<proteinExistence type="predicted"/>